<evidence type="ECO:0008006" key="2">
    <source>
        <dbReference type="Google" id="ProtNLM"/>
    </source>
</evidence>
<dbReference type="GO" id="GO:0016020">
    <property type="term" value="C:membrane"/>
    <property type="evidence" value="ECO:0007669"/>
    <property type="project" value="InterPro"/>
</dbReference>
<reference evidence="1" key="1">
    <citation type="submission" date="2015-11" db="EMBL/GenBank/DDBJ databases">
        <title>De novo transcriptome assembly of four potential Pierce s Disease insect vectors from Arizona vineyards.</title>
        <authorList>
            <person name="Tassone E.E."/>
        </authorList>
    </citation>
    <scope>NUCLEOTIDE SEQUENCE</scope>
</reference>
<feature type="non-terminal residue" evidence="1">
    <location>
        <position position="110"/>
    </location>
</feature>
<dbReference type="EMBL" id="GEBQ01020157">
    <property type="protein sequence ID" value="JAT19820.1"/>
    <property type="molecule type" value="Transcribed_RNA"/>
</dbReference>
<proteinExistence type="predicted"/>
<dbReference type="InterPro" id="IPR015919">
    <property type="entry name" value="Cadherin-like_sf"/>
</dbReference>
<dbReference type="GO" id="GO:0005509">
    <property type="term" value="F:calcium ion binding"/>
    <property type="evidence" value="ECO:0007669"/>
    <property type="project" value="InterPro"/>
</dbReference>
<dbReference type="SUPFAM" id="SSF49313">
    <property type="entry name" value="Cadherin-like"/>
    <property type="match status" value="1"/>
</dbReference>
<feature type="non-terminal residue" evidence="1">
    <location>
        <position position="1"/>
    </location>
</feature>
<sequence length="110" mass="12727">LDVPEQVEEDIPGPIFTHRYYELEVEENSVLPLKLLTLNVSQDFRSRAHHGYTFSVVPGSDSEWFHVQRFNGTLYLVANPDREKVKRLEATVQVHPIKKARGFPHMIFPA</sequence>
<organism evidence="1">
    <name type="scientific">Graphocephala atropunctata</name>
    <dbReference type="NCBI Taxonomy" id="36148"/>
    <lineage>
        <taxon>Eukaryota</taxon>
        <taxon>Metazoa</taxon>
        <taxon>Ecdysozoa</taxon>
        <taxon>Arthropoda</taxon>
        <taxon>Hexapoda</taxon>
        <taxon>Insecta</taxon>
        <taxon>Pterygota</taxon>
        <taxon>Neoptera</taxon>
        <taxon>Paraneoptera</taxon>
        <taxon>Hemiptera</taxon>
        <taxon>Auchenorrhyncha</taxon>
        <taxon>Membracoidea</taxon>
        <taxon>Cicadellidae</taxon>
        <taxon>Cicadellinae</taxon>
        <taxon>Cicadellini</taxon>
        <taxon>Graphocephala</taxon>
    </lineage>
</organism>
<accession>A0A1B6L7Z8</accession>
<gene>
    <name evidence="1" type="ORF">g.52297</name>
</gene>
<name>A0A1B6L7Z8_9HEMI</name>
<dbReference type="AlphaFoldDB" id="A0A1B6L7Z8"/>
<evidence type="ECO:0000313" key="1">
    <source>
        <dbReference type="EMBL" id="JAT19820.1"/>
    </source>
</evidence>
<protein>
    <recommendedName>
        <fullName evidence="2">Cadherin domain-containing protein</fullName>
    </recommendedName>
</protein>
<dbReference type="Gene3D" id="2.60.40.60">
    <property type="entry name" value="Cadherins"/>
    <property type="match status" value="1"/>
</dbReference>
<dbReference type="CDD" id="cd11304">
    <property type="entry name" value="Cadherin_repeat"/>
    <property type="match status" value="1"/>
</dbReference>